<organism evidence="1 2">
    <name type="scientific">Acrobeloides nanus</name>
    <dbReference type="NCBI Taxonomy" id="290746"/>
    <lineage>
        <taxon>Eukaryota</taxon>
        <taxon>Metazoa</taxon>
        <taxon>Ecdysozoa</taxon>
        <taxon>Nematoda</taxon>
        <taxon>Chromadorea</taxon>
        <taxon>Rhabditida</taxon>
        <taxon>Tylenchina</taxon>
        <taxon>Cephalobomorpha</taxon>
        <taxon>Cephaloboidea</taxon>
        <taxon>Cephalobidae</taxon>
        <taxon>Acrobeloides</taxon>
    </lineage>
</organism>
<sequence>MSRPLTYMSDDLDDCRIICPINFVNYKVKTRMLADFESSDDPLYQPPIIESREQELRNKHRLAHKQPKNAVLRPPAIEEVVIIYQEMAPRAEWRLGRVISLRPSSDDSIEHFNLPPSVRIYKQKVGVHYWIKTNEHYVEADCPGQPYCSTWPDCIFCRRLIPYLWQCIPGWLEIFFGCLLDILFSLLVKCCKTALELVELLKKAGSCLSIAFGFVGPSVARFGASSKNSSAANGGSTTVQSVNHCCLPPTLIRSVATVSSYQSGDPPGTPSSPLSPLWYYVLVSPTVEIPPNALEPRSD</sequence>
<proteinExistence type="predicted"/>
<evidence type="ECO:0000313" key="1">
    <source>
        <dbReference type="Proteomes" id="UP000887540"/>
    </source>
</evidence>
<evidence type="ECO:0000313" key="2">
    <source>
        <dbReference type="WBParaSite" id="ACRNAN_scaffold12122.g32680.t1"/>
    </source>
</evidence>
<dbReference type="WBParaSite" id="ACRNAN_scaffold12122.g32680.t1">
    <property type="protein sequence ID" value="ACRNAN_scaffold12122.g32680.t1"/>
    <property type="gene ID" value="ACRNAN_scaffold12122.g32680"/>
</dbReference>
<name>A0A914CM12_9BILA</name>
<protein>
    <submittedName>
        <fullName evidence="2">DUF5641 domain-containing protein</fullName>
    </submittedName>
</protein>
<keyword evidence="1" id="KW-1185">Reference proteome</keyword>
<reference evidence="2" key="1">
    <citation type="submission" date="2022-11" db="UniProtKB">
        <authorList>
            <consortium name="WormBaseParasite"/>
        </authorList>
    </citation>
    <scope>IDENTIFICATION</scope>
</reference>
<accession>A0A914CM12</accession>
<dbReference type="AlphaFoldDB" id="A0A914CM12"/>
<dbReference type="Proteomes" id="UP000887540">
    <property type="component" value="Unplaced"/>
</dbReference>